<proteinExistence type="predicted"/>
<dbReference type="EMBL" id="JABJWZ010000040">
    <property type="protein sequence ID" value="MBB1253143.1"/>
    <property type="molecule type" value="Genomic_DNA"/>
</dbReference>
<dbReference type="AlphaFoldDB" id="A0A7W3WIT9"/>
<reference evidence="2" key="1">
    <citation type="submission" date="2020-05" db="EMBL/GenBank/DDBJ databases">
        <title>Classification of alakaliphilic streptomycetes isolated from an alkaline soil next to Lonar Crater, India and a proposal for the recognition of Streptomyces alkaliterrae sp. nov.</title>
        <authorList>
            <person name="Golinska P."/>
        </authorList>
    </citation>
    <scope>NUCLEOTIDE SEQUENCE [LARGE SCALE GENOMIC DNA]</scope>
    <source>
        <strain evidence="2">OF3</strain>
    </source>
</reference>
<dbReference type="RefSeq" id="WP_181353807.1">
    <property type="nucleotide sequence ID" value="NZ_JABJWZ010000040.1"/>
</dbReference>
<name>A0A7W3WIT9_9ACTN</name>
<dbReference type="Proteomes" id="UP000525686">
    <property type="component" value="Unassembled WGS sequence"/>
</dbReference>
<evidence type="ECO:0000313" key="2">
    <source>
        <dbReference type="Proteomes" id="UP000525686"/>
    </source>
</evidence>
<dbReference type="InterPro" id="IPR046300">
    <property type="entry name" value="DUF6415"/>
</dbReference>
<comment type="caution">
    <text evidence="1">The sequence shown here is derived from an EMBL/GenBank/DDBJ whole genome shotgun (WGS) entry which is preliminary data.</text>
</comment>
<evidence type="ECO:0008006" key="3">
    <source>
        <dbReference type="Google" id="ProtNLM"/>
    </source>
</evidence>
<dbReference type="Pfam" id="PF19979">
    <property type="entry name" value="DUF6415"/>
    <property type="match status" value="1"/>
</dbReference>
<accession>A0A7W3WIT9</accession>
<protein>
    <recommendedName>
        <fullName evidence="3">SAV-6107-like HEPN domain-containing protein</fullName>
    </recommendedName>
</protein>
<sequence length="122" mass="13316">MTGAPENPPPTWHDMGRDVDLALALAQGRPTGPAADEVRRRLRSYLTLLADPAEAHARSLADSHARDLASATVDHARALLRDDHSAADPAALLRSLAKSTRYLMRYAARGHQQSRNRDHAGH</sequence>
<organism evidence="1 2">
    <name type="scientific">Streptomyces alkaliterrae</name>
    <dbReference type="NCBI Taxonomy" id="2213162"/>
    <lineage>
        <taxon>Bacteria</taxon>
        <taxon>Bacillati</taxon>
        <taxon>Actinomycetota</taxon>
        <taxon>Actinomycetes</taxon>
        <taxon>Kitasatosporales</taxon>
        <taxon>Streptomycetaceae</taxon>
        <taxon>Streptomyces</taxon>
    </lineage>
</organism>
<gene>
    <name evidence="1" type="ORF">H3146_07125</name>
</gene>
<evidence type="ECO:0000313" key="1">
    <source>
        <dbReference type="EMBL" id="MBB1253143.1"/>
    </source>
</evidence>